<dbReference type="RefSeq" id="WP_042244275.1">
    <property type="nucleotide sequence ID" value="NZ_BBNR01000011.1"/>
</dbReference>
<feature type="domain" description="Amine oxidase" evidence="6">
    <location>
        <begin position="12"/>
        <end position="483"/>
    </location>
</feature>
<dbReference type="Gene3D" id="3.50.50.60">
    <property type="entry name" value="FAD/NAD(P)-binding domain"/>
    <property type="match status" value="2"/>
</dbReference>
<dbReference type="NCBIfam" id="TIGR02734">
    <property type="entry name" value="crtI_fam"/>
    <property type="match status" value="1"/>
</dbReference>
<evidence type="ECO:0000259" key="6">
    <source>
        <dbReference type="Pfam" id="PF01593"/>
    </source>
</evidence>
<dbReference type="InterPro" id="IPR036188">
    <property type="entry name" value="FAD/NAD-bd_sf"/>
</dbReference>
<proteinExistence type="inferred from homology"/>
<keyword evidence="11" id="KW-1185">Reference proteome</keyword>
<evidence type="ECO:0000313" key="9">
    <source>
        <dbReference type="EMBL" id="GAL89463.1"/>
    </source>
</evidence>
<evidence type="ECO:0000256" key="5">
    <source>
        <dbReference type="RuleBase" id="RU362075"/>
    </source>
</evidence>
<accession>A0A090VWJ4</accession>
<dbReference type="eggNOG" id="COG1233">
    <property type="taxonomic scope" value="Bacteria"/>
</dbReference>
<dbReference type="Proteomes" id="UP000030184">
    <property type="component" value="Unassembled WGS sequence"/>
</dbReference>
<comment type="similarity">
    <text evidence="2 5">Belongs to the carotenoid/retinoid oxidoreductase family.</text>
</comment>
<dbReference type="PANTHER" id="PTHR43734">
    <property type="entry name" value="PHYTOENE DESATURASE"/>
    <property type="match status" value="1"/>
</dbReference>
<dbReference type="PANTHER" id="PTHR43734:SF1">
    <property type="entry name" value="PHYTOENE DESATURASE"/>
    <property type="match status" value="1"/>
</dbReference>
<dbReference type="OrthoDB" id="9774675at2"/>
<evidence type="ECO:0000256" key="3">
    <source>
        <dbReference type="ARBA" id="ARBA00022746"/>
    </source>
</evidence>
<dbReference type="EMBL" id="BBNR01000011">
    <property type="protein sequence ID" value="GAL67649.1"/>
    <property type="molecule type" value="Genomic_DNA"/>
</dbReference>
<dbReference type="EMBL" id="BBNY01000009">
    <property type="protein sequence ID" value="GAL89463.1"/>
    <property type="molecule type" value="Genomic_DNA"/>
</dbReference>
<dbReference type="STRING" id="504487.JCM19538_1458"/>
<dbReference type="PRINTS" id="PR00419">
    <property type="entry name" value="ADXRDTASE"/>
</dbReference>
<dbReference type="SUPFAM" id="SSF51905">
    <property type="entry name" value="FAD/NAD(P)-binding domain"/>
    <property type="match status" value="1"/>
</dbReference>
<dbReference type="Proteomes" id="UP000029641">
    <property type="component" value="Unassembled WGS sequence"/>
</dbReference>
<dbReference type="GO" id="GO:0016491">
    <property type="term" value="F:oxidoreductase activity"/>
    <property type="evidence" value="ECO:0007669"/>
    <property type="project" value="UniProtKB-KW"/>
</dbReference>
<evidence type="ECO:0000256" key="2">
    <source>
        <dbReference type="ARBA" id="ARBA00006046"/>
    </source>
</evidence>
<evidence type="ECO:0000313" key="11">
    <source>
        <dbReference type="Proteomes" id="UP000030184"/>
    </source>
</evidence>
<dbReference type="InterPro" id="IPR002937">
    <property type="entry name" value="Amino_oxidase"/>
</dbReference>
<gene>
    <name evidence="7" type="ORF">JCM19301_936</name>
    <name evidence="8" type="ORF">JCM19302_1139</name>
    <name evidence="9" type="ORF">JCM19538_1458</name>
</gene>
<dbReference type="EMBL" id="BBNS01000012">
    <property type="protein sequence ID" value="GAL71461.1"/>
    <property type="molecule type" value="Genomic_DNA"/>
</dbReference>
<evidence type="ECO:0000256" key="4">
    <source>
        <dbReference type="ARBA" id="ARBA00023002"/>
    </source>
</evidence>
<dbReference type="GO" id="GO:0016117">
    <property type="term" value="P:carotenoid biosynthetic process"/>
    <property type="evidence" value="ECO:0007669"/>
    <property type="project" value="UniProtKB-KW"/>
</dbReference>
<evidence type="ECO:0000313" key="8">
    <source>
        <dbReference type="EMBL" id="GAL71461.1"/>
    </source>
</evidence>
<protein>
    <submittedName>
        <fullName evidence="7">Phytoene dehydrogenase</fullName>
    </submittedName>
</protein>
<name>A0A090VWJ4_9FLAO</name>
<keyword evidence="3 5" id="KW-0125">Carotenoid biosynthesis</keyword>
<reference evidence="11" key="1">
    <citation type="journal article" date="2014" name="Genome Announc.">
        <title>Draft Genome Sequence of Marine Flavobacterium Jejuia pallidilutea Strain 11shimoA1 and Pigmentation Mutants.</title>
        <authorList>
            <person name="Takatani N."/>
            <person name="Nakanishi M."/>
            <person name="Meirelles P."/>
            <person name="Mino S."/>
            <person name="Suda W."/>
            <person name="Oshima K."/>
            <person name="Hattori M."/>
            <person name="Ohkuma M."/>
            <person name="Hosokawa M."/>
            <person name="Miyashita K."/>
            <person name="Thompson F.L."/>
            <person name="Niwa A."/>
            <person name="Sawabe T."/>
            <person name="Sawabe T."/>
        </authorList>
    </citation>
    <scope>NUCLEOTIDE SEQUENCE [LARGE SCALE GENOMIC DNA]</scope>
    <source>
        <strain evidence="11">JCM 19538</strain>
    </source>
</reference>
<dbReference type="AlphaFoldDB" id="A0A090VWJ4"/>
<sequence>MKKKVIIIGSGIGGLGSAALLSKSGYDVTVVEKNTSIGGRANIFEAEGYTFDMGPSWYLMPDVFEHYFQLLGENISDYLDLVKLSPSYRVFFSNDKELPIVDIHSDLEKDLPLFEKLEPGVTPKIREYLERSGEQYQMAKDTFMYRNLGFSIDFLKWKVIKKGIELNPFQTMQSYLNSWFKSDRLKKILEYTLVFLGSDPAKTPAMYNIMNAIDFNMGVYYPKGGIYEIVKALEKINTKHGTKFITDAPVSQICIENKKAVGVKLKNNDILTADIIISNADLWFTETKLLQPKYQTYPERYWKKSVLSPSAFIMYLGLNRKLDILSHHNLRFGEDWKQNFKELFDTPQLPEDPSYYICKPTETDPDLSPEGTDNLFVLVPIPPGLHLSQEDMKGYRQKIFNLIKTDLNLPHFEDYITYERAYWSDDFKRDYNAYKGTALGLAHTLKQTLKRPLNYSKKVKNLYYVGAGTSPGIGMPICLISAELVYKRIQNIKTPKPLNAL</sequence>
<keyword evidence="4 5" id="KW-0560">Oxidoreductase</keyword>
<organism evidence="7 10">
    <name type="scientific">Jejuia pallidilutea</name>
    <dbReference type="NCBI Taxonomy" id="504487"/>
    <lineage>
        <taxon>Bacteria</taxon>
        <taxon>Pseudomonadati</taxon>
        <taxon>Bacteroidota</taxon>
        <taxon>Flavobacteriia</taxon>
        <taxon>Flavobacteriales</taxon>
        <taxon>Flavobacteriaceae</taxon>
        <taxon>Jejuia</taxon>
    </lineage>
</organism>
<dbReference type="Proteomes" id="UP000029646">
    <property type="component" value="Unassembled WGS sequence"/>
</dbReference>
<evidence type="ECO:0000313" key="10">
    <source>
        <dbReference type="Proteomes" id="UP000029641"/>
    </source>
</evidence>
<comment type="caution">
    <text evidence="7">The sequence shown here is derived from an EMBL/GenBank/DDBJ whole genome shotgun (WGS) entry which is preliminary data.</text>
</comment>
<comment type="pathway">
    <text evidence="1 5">Carotenoid biosynthesis.</text>
</comment>
<dbReference type="Pfam" id="PF01593">
    <property type="entry name" value="Amino_oxidase"/>
    <property type="match status" value="1"/>
</dbReference>
<dbReference type="InterPro" id="IPR014105">
    <property type="entry name" value="Carotenoid/retinoid_OxRdtase"/>
</dbReference>
<evidence type="ECO:0000256" key="1">
    <source>
        <dbReference type="ARBA" id="ARBA00004829"/>
    </source>
</evidence>
<evidence type="ECO:0000313" key="7">
    <source>
        <dbReference type="EMBL" id="GAL67649.1"/>
    </source>
</evidence>